<proteinExistence type="predicted"/>
<dbReference type="SUPFAM" id="SSF47413">
    <property type="entry name" value="lambda repressor-like DNA-binding domains"/>
    <property type="match status" value="1"/>
</dbReference>
<dbReference type="InterPro" id="IPR010982">
    <property type="entry name" value="Lambda_DNA-bd_dom_sf"/>
</dbReference>
<accession>A0A974BIH8</accession>
<dbReference type="Proteomes" id="UP000611629">
    <property type="component" value="Unassembled WGS sequence"/>
</dbReference>
<dbReference type="EMBL" id="JACBNQ010000002">
    <property type="protein sequence ID" value="NYB73412.1"/>
    <property type="molecule type" value="Genomic_DNA"/>
</dbReference>
<comment type="caution">
    <text evidence="1">The sequence shown here is derived from an EMBL/GenBank/DDBJ whole genome shotgun (WGS) entry which is preliminary data.</text>
</comment>
<reference evidence="1" key="1">
    <citation type="submission" date="2020-07" db="EMBL/GenBank/DDBJ databases">
        <title>Genomic analysis of a strain of Sedimentibacter Hydroxybenzoicus DSM7310.</title>
        <authorList>
            <person name="Ma S."/>
        </authorList>
    </citation>
    <scope>NUCLEOTIDE SEQUENCE</scope>
    <source>
        <strain evidence="1">DSM 7310</strain>
    </source>
</reference>
<evidence type="ECO:0000313" key="2">
    <source>
        <dbReference type="Proteomes" id="UP000611629"/>
    </source>
</evidence>
<name>A0A974BIH8_SEDHY</name>
<dbReference type="GO" id="GO:0003677">
    <property type="term" value="F:DNA binding"/>
    <property type="evidence" value="ECO:0007669"/>
    <property type="project" value="InterPro"/>
</dbReference>
<organism evidence="1 2">
    <name type="scientific">Sedimentibacter hydroxybenzoicus DSM 7310</name>
    <dbReference type="NCBI Taxonomy" id="1123245"/>
    <lineage>
        <taxon>Bacteria</taxon>
        <taxon>Bacillati</taxon>
        <taxon>Bacillota</taxon>
        <taxon>Tissierellia</taxon>
        <taxon>Sedimentibacter</taxon>
    </lineage>
</organism>
<gene>
    <name evidence="1" type="ORF">HZF24_04580</name>
</gene>
<protein>
    <submittedName>
        <fullName evidence="1">Toxin-antitoxin system, antitoxin component, Xre family protein</fullName>
    </submittedName>
</protein>
<dbReference type="RefSeq" id="WP_179237090.1">
    <property type="nucleotide sequence ID" value="NZ_JACBNQ010000002.1"/>
</dbReference>
<sequence length="72" mass="8338">MTNTVELKRIIKISGLKYKVIAEKLGITYYALQKKINNINEFKASEISIMCNMLNIKDSNLKEKIFFATHVE</sequence>
<keyword evidence="2" id="KW-1185">Reference proteome</keyword>
<evidence type="ECO:0000313" key="1">
    <source>
        <dbReference type="EMBL" id="NYB73412.1"/>
    </source>
</evidence>
<dbReference type="AlphaFoldDB" id="A0A974BIH8"/>